<dbReference type="EMBL" id="CM001223">
    <property type="protein sequence ID" value="AES78066.2"/>
    <property type="molecule type" value="Genomic_DNA"/>
</dbReference>
<accession>A0A0C3W367</accession>
<keyword evidence="1 2" id="KW-0694">RNA-binding</keyword>
<dbReference type="GO" id="GO:0005634">
    <property type="term" value="C:nucleus"/>
    <property type="evidence" value="ECO:0000318"/>
    <property type="project" value="GO_Central"/>
</dbReference>
<dbReference type="InterPro" id="IPR000504">
    <property type="entry name" value="RRM_dom"/>
</dbReference>
<dbReference type="GO" id="GO:0003729">
    <property type="term" value="F:mRNA binding"/>
    <property type="evidence" value="ECO:0000318"/>
    <property type="project" value="GO_Central"/>
</dbReference>
<protein>
    <submittedName>
        <fullName evidence="4">RNA recognition motif</fullName>
    </submittedName>
</protein>
<proteinExistence type="predicted"/>
<dbReference type="InterPro" id="IPR051229">
    <property type="entry name" value="ALYREF_mRNA_export"/>
</dbReference>
<reference evidence="4 6" key="1">
    <citation type="journal article" date="2011" name="Nature">
        <title>The Medicago genome provides insight into the evolution of rhizobial symbioses.</title>
        <authorList>
            <person name="Young N.D."/>
            <person name="Debelle F."/>
            <person name="Oldroyd G.E."/>
            <person name="Geurts R."/>
            <person name="Cannon S.B."/>
            <person name="Udvardi M.K."/>
            <person name="Benedito V.A."/>
            <person name="Mayer K.F."/>
            <person name="Gouzy J."/>
            <person name="Schoof H."/>
            <person name="Van de Peer Y."/>
            <person name="Proost S."/>
            <person name="Cook D.R."/>
            <person name="Meyers B.C."/>
            <person name="Spannagl M."/>
            <person name="Cheung F."/>
            <person name="De Mita S."/>
            <person name="Krishnakumar V."/>
            <person name="Gundlach H."/>
            <person name="Zhou S."/>
            <person name="Mudge J."/>
            <person name="Bharti A.K."/>
            <person name="Murray J.D."/>
            <person name="Naoumkina M.A."/>
            <person name="Rosen B."/>
            <person name="Silverstein K.A."/>
            <person name="Tang H."/>
            <person name="Rombauts S."/>
            <person name="Zhao P.X."/>
            <person name="Zhou P."/>
            <person name="Barbe V."/>
            <person name="Bardou P."/>
            <person name="Bechner M."/>
            <person name="Bellec A."/>
            <person name="Berger A."/>
            <person name="Berges H."/>
            <person name="Bidwell S."/>
            <person name="Bisseling T."/>
            <person name="Choisne N."/>
            <person name="Couloux A."/>
            <person name="Denny R."/>
            <person name="Deshpande S."/>
            <person name="Dai X."/>
            <person name="Doyle J.J."/>
            <person name="Dudez A.M."/>
            <person name="Farmer A.D."/>
            <person name="Fouteau S."/>
            <person name="Franken C."/>
            <person name="Gibelin C."/>
            <person name="Gish J."/>
            <person name="Goldstein S."/>
            <person name="Gonzalez A.J."/>
            <person name="Green P.J."/>
            <person name="Hallab A."/>
            <person name="Hartog M."/>
            <person name="Hua A."/>
            <person name="Humphray S.J."/>
            <person name="Jeong D.H."/>
            <person name="Jing Y."/>
            <person name="Jocker A."/>
            <person name="Kenton S.M."/>
            <person name="Kim D.J."/>
            <person name="Klee K."/>
            <person name="Lai H."/>
            <person name="Lang C."/>
            <person name="Lin S."/>
            <person name="Macmil S.L."/>
            <person name="Magdelenat G."/>
            <person name="Matthews L."/>
            <person name="McCorrison J."/>
            <person name="Monaghan E.L."/>
            <person name="Mun J.H."/>
            <person name="Najar F.Z."/>
            <person name="Nicholson C."/>
            <person name="Noirot C."/>
            <person name="O'Bleness M."/>
            <person name="Paule C.R."/>
            <person name="Poulain J."/>
            <person name="Prion F."/>
            <person name="Qin B."/>
            <person name="Qu C."/>
            <person name="Retzel E.F."/>
            <person name="Riddle C."/>
            <person name="Sallet E."/>
            <person name="Samain S."/>
            <person name="Samson N."/>
            <person name="Sanders I."/>
            <person name="Saurat O."/>
            <person name="Scarpelli C."/>
            <person name="Schiex T."/>
            <person name="Segurens B."/>
            <person name="Severin A.J."/>
            <person name="Sherrier D.J."/>
            <person name="Shi R."/>
            <person name="Sims S."/>
            <person name="Singer S.R."/>
            <person name="Sinharoy S."/>
            <person name="Sterck L."/>
            <person name="Viollet A."/>
            <person name="Wang B.B."/>
            <person name="Wang K."/>
            <person name="Wang M."/>
            <person name="Wang X."/>
            <person name="Warfsmann J."/>
            <person name="Weissenbach J."/>
            <person name="White D.D."/>
            <person name="White J.D."/>
            <person name="Wiley G.B."/>
            <person name="Wincker P."/>
            <person name="Xing Y."/>
            <person name="Yang L."/>
            <person name="Yao Z."/>
            <person name="Ying F."/>
            <person name="Zhai J."/>
            <person name="Zhou L."/>
            <person name="Zuber A."/>
            <person name="Denarie J."/>
            <person name="Dixon R.A."/>
            <person name="May G.D."/>
            <person name="Schwartz D.C."/>
            <person name="Rogers J."/>
            <person name="Quetier F."/>
            <person name="Town C.D."/>
            <person name="Roe B.A."/>
        </authorList>
    </citation>
    <scope>NUCLEOTIDE SEQUENCE [LARGE SCALE GENOMIC DNA]</scope>
    <source>
        <strain evidence="4">A17</strain>
        <strain evidence="5 6">cv. Jemalong A17</strain>
    </source>
</reference>
<evidence type="ECO:0000259" key="3">
    <source>
        <dbReference type="PROSITE" id="PS50102"/>
    </source>
</evidence>
<dbReference type="GO" id="GO:0006406">
    <property type="term" value="P:mRNA export from nucleus"/>
    <property type="evidence" value="ECO:0000318"/>
    <property type="project" value="GO_Central"/>
</dbReference>
<keyword evidence="6" id="KW-1185">Reference proteome</keyword>
<dbReference type="STRING" id="3880.G7KWS7"/>
<gene>
    <name evidence="4" type="ordered locus">MTR_7g024150</name>
</gene>
<evidence type="ECO:0000256" key="1">
    <source>
        <dbReference type="ARBA" id="ARBA00022884"/>
    </source>
</evidence>
<evidence type="ECO:0000256" key="2">
    <source>
        <dbReference type="PROSITE-ProRule" id="PRU00176"/>
    </source>
</evidence>
<sequence>MSMLCCPEHIVYFGDIGYENLAARSCLLLFSKNDELEGYSIHYDQFGESKGTAEVFFTRESDALAALRRCNQMKLYGKTLQIELVGTTLVTPALLLQKYPSFLLFE</sequence>
<dbReference type="Proteomes" id="UP000002051">
    <property type="component" value="Unassembled WGS sequence"/>
</dbReference>
<dbReference type="PROSITE" id="PS50102">
    <property type="entry name" value="RRM"/>
    <property type="match status" value="1"/>
</dbReference>
<reference evidence="5" key="3">
    <citation type="submission" date="2015-04" db="UniProtKB">
        <authorList>
            <consortium name="EnsemblPlants"/>
        </authorList>
    </citation>
    <scope>IDENTIFICATION</scope>
    <source>
        <strain evidence="5">cv. Jemalong A17</strain>
    </source>
</reference>
<accession>G7KWS7</accession>
<dbReference type="HOGENOM" id="CLU_2227158_0_0_1"/>
<reference evidence="4 6" key="2">
    <citation type="journal article" date="2014" name="BMC Genomics">
        <title>An improved genome release (version Mt4.0) for the model legume Medicago truncatula.</title>
        <authorList>
            <person name="Tang H."/>
            <person name="Krishnakumar V."/>
            <person name="Bidwell S."/>
            <person name="Rosen B."/>
            <person name="Chan A."/>
            <person name="Zhou S."/>
            <person name="Gentzbittel L."/>
            <person name="Childs K.L."/>
            <person name="Yandell M."/>
            <person name="Gundlach H."/>
            <person name="Mayer K.F."/>
            <person name="Schwartz D.C."/>
            <person name="Town C.D."/>
        </authorList>
    </citation>
    <scope>GENOME REANNOTATION</scope>
    <source>
        <strain evidence="5 6">cv. Jemalong A17</strain>
    </source>
</reference>
<dbReference type="AlphaFoldDB" id="G7KWS7"/>
<dbReference type="InterPro" id="IPR035979">
    <property type="entry name" value="RBD_domain_sf"/>
</dbReference>
<name>G7KWS7_MEDTR</name>
<dbReference type="SUPFAM" id="SSF54928">
    <property type="entry name" value="RNA-binding domain, RBD"/>
    <property type="match status" value="1"/>
</dbReference>
<feature type="domain" description="RRM" evidence="3">
    <location>
        <begin position="9"/>
        <end position="87"/>
    </location>
</feature>
<dbReference type="EnsemblPlants" id="AES78066">
    <property type="protein sequence ID" value="AES78066"/>
    <property type="gene ID" value="MTR_7g024150"/>
</dbReference>
<evidence type="ECO:0000313" key="4">
    <source>
        <dbReference type="EMBL" id="AES78066.2"/>
    </source>
</evidence>
<dbReference type="Gene3D" id="3.30.70.330">
    <property type="match status" value="1"/>
</dbReference>
<dbReference type="eggNOG" id="KOG0533">
    <property type="taxonomic scope" value="Eukaryota"/>
</dbReference>
<evidence type="ECO:0000313" key="5">
    <source>
        <dbReference type="EnsemblPlants" id="AES78066"/>
    </source>
</evidence>
<organism evidence="4 6">
    <name type="scientific">Medicago truncatula</name>
    <name type="common">Barrel medic</name>
    <name type="synonym">Medicago tribuloides</name>
    <dbReference type="NCBI Taxonomy" id="3880"/>
    <lineage>
        <taxon>Eukaryota</taxon>
        <taxon>Viridiplantae</taxon>
        <taxon>Streptophyta</taxon>
        <taxon>Embryophyta</taxon>
        <taxon>Tracheophyta</taxon>
        <taxon>Spermatophyta</taxon>
        <taxon>Magnoliopsida</taxon>
        <taxon>eudicotyledons</taxon>
        <taxon>Gunneridae</taxon>
        <taxon>Pentapetalae</taxon>
        <taxon>rosids</taxon>
        <taxon>fabids</taxon>
        <taxon>Fabales</taxon>
        <taxon>Fabaceae</taxon>
        <taxon>Papilionoideae</taxon>
        <taxon>50 kb inversion clade</taxon>
        <taxon>NPAAA clade</taxon>
        <taxon>Hologalegina</taxon>
        <taxon>IRL clade</taxon>
        <taxon>Trifolieae</taxon>
        <taxon>Medicago</taxon>
    </lineage>
</organism>
<dbReference type="PaxDb" id="3880-AES78066"/>
<dbReference type="PANTHER" id="PTHR19965:SF93">
    <property type="entry name" value="RNA RECOGNITION MOTIF"/>
    <property type="match status" value="1"/>
</dbReference>
<evidence type="ECO:0000313" key="6">
    <source>
        <dbReference type="Proteomes" id="UP000002051"/>
    </source>
</evidence>
<dbReference type="InterPro" id="IPR012677">
    <property type="entry name" value="Nucleotide-bd_a/b_plait_sf"/>
</dbReference>
<dbReference type="Pfam" id="PF00076">
    <property type="entry name" value="RRM_1"/>
    <property type="match status" value="1"/>
</dbReference>
<dbReference type="PANTHER" id="PTHR19965">
    <property type="entry name" value="RNA AND EXPORT FACTOR BINDING PROTEIN"/>
    <property type="match status" value="1"/>
</dbReference>